<dbReference type="InterPro" id="IPR036047">
    <property type="entry name" value="F-box-like_dom_sf"/>
</dbReference>
<dbReference type="EMBL" id="BFAD01000012">
    <property type="protein sequence ID" value="GBE88010.1"/>
    <property type="molecule type" value="Genomic_DNA"/>
</dbReference>
<evidence type="ECO:0000313" key="3">
    <source>
        <dbReference type="Proteomes" id="UP000287166"/>
    </source>
</evidence>
<dbReference type="InParanoid" id="A0A401H0U4"/>
<dbReference type="Proteomes" id="UP000287166">
    <property type="component" value="Unassembled WGS sequence"/>
</dbReference>
<dbReference type="InterPro" id="IPR001810">
    <property type="entry name" value="F-box_dom"/>
</dbReference>
<keyword evidence="3" id="KW-1185">Reference proteome</keyword>
<proteinExistence type="predicted"/>
<organism evidence="2 3">
    <name type="scientific">Sparassis crispa</name>
    <dbReference type="NCBI Taxonomy" id="139825"/>
    <lineage>
        <taxon>Eukaryota</taxon>
        <taxon>Fungi</taxon>
        <taxon>Dikarya</taxon>
        <taxon>Basidiomycota</taxon>
        <taxon>Agaricomycotina</taxon>
        <taxon>Agaricomycetes</taxon>
        <taxon>Polyporales</taxon>
        <taxon>Sparassidaceae</taxon>
        <taxon>Sparassis</taxon>
    </lineage>
</organism>
<dbReference type="AlphaFoldDB" id="A0A401H0U4"/>
<protein>
    <recommendedName>
        <fullName evidence="1">F-box domain-containing protein</fullName>
    </recommendedName>
</protein>
<evidence type="ECO:0000313" key="2">
    <source>
        <dbReference type="EMBL" id="GBE88010.1"/>
    </source>
</evidence>
<name>A0A401H0U4_9APHY</name>
<gene>
    <name evidence="2" type="ORF">SCP_1202360</name>
</gene>
<dbReference type="SMART" id="SM00256">
    <property type="entry name" value="FBOX"/>
    <property type="match status" value="1"/>
</dbReference>
<sequence>MFELSVSATVILMTLTDLPHDLLLEIATYLSVKDVLSLKQTCRVLHVLASADYLWHKISADNHQPLDLPLGVRPLSLPSDELQRLAIRALRLEANWRRSTPRLAAKAIVSSSEEPYVDEMQLLPGGKWLLTAQRRSHRWRFNSCVTLWSLQDVEDPRRITRIDFPGTYRSVSMAVQEGGVLAYLVIGVHDESRAQQTIPKNTSSYIEIHLLRLQREELSYMRNSLRSAPKRLDVPCHPRAIRIRPMIHLIATCGNVLAVTVVFLQGGIAGENPLQILLANSDSDTPCYVHPRFVQPFSSLSVNLHEGHILLLGKIEYSLVLRIYRLPELLHQVLTVPDNMQDSLSGQALEYEYLDLGAVLAEYAEPLSQGLRRVSDIACTSSTSYSFLSVMVFDPTLGHPGVGQVFRFPLNVDGPRLPVVSKCFLTPPDVSAQLAQVGATGRRAVWLEHNWEIQQKRVMRYRLVDGKPVVDELLPPDPQLPLTPNTCHSLAFDEVSGRLCMGLYNGDVYVLDFV</sequence>
<dbReference type="Pfam" id="PF12937">
    <property type="entry name" value="F-box-like"/>
    <property type="match status" value="1"/>
</dbReference>
<dbReference type="OrthoDB" id="424465at2759"/>
<dbReference type="Gene3D" id="1.20.1280.50">
    <property type="match status" value="1"/>
</dbReference>
<accession>A0A401H0U4</accession>
<feature type="domain" description="F-box" evidence="1">
    <location>
        <begin position="12"/>
        <end position="58"/>
    </location>
</feature>
<dbReference type="GeneID" id="38784927"/>
<dbReference type="STRING" id="139825.A0A401H0U4"/>
<dbReference type="SUPFAM" id="SSF81383">
    <property type="entry name" value="F-box domain"/>
    <property type="match status" value="1"/>
</dbReference>
<reference evidence="2 3" key="1">
    <citation type="journal article" date="2018" name="Sci. Rep.">
        <title>Genome sequence of the cauliflower mushroom Sparassis crispa (Hanabiratake) and its association with beneficial usage.</title>
        <authorList>
            <person name="Kiyama R."/>
            <person name="Furutani Y."/>
            <person name="Kawaguchi K."/>
            <person name="Nakanishi T."/>
        </authorList>
    </citation>
    <scope>NUCLEOTIDE SEQUENCE [LARGE SCALE GENOMIC DNA]</scope>
</reference>
<evidence type="ECO:0000259" key="1">
    <source>
        <dbReference type="PROSITE" id="PS50181"/>
    </source>
</evidence>
<dbReference type="RefSeq" id="XP_027618923.1">
    <property type="nucleotide sequence ID" value="XM_027763122.1"/>
</dbReference>
<dbReference type="PROSITE" id="PS50181">
    <property type="entry name" value="FBOX"/>
    <property type="match status" value="1"/>
</dbReference>
<comment type="caution">
    <text evidence="2">The sequence shown here is derived from an EMBL/GenBank/DDBJ whole genome shotgun (WGS) entry which is preliminary data.</text>
</comment>